<evidence type="ECO:0000313" key="2">
    <source>
        <dbReference type="Proteomes" id="UP000198510"/>
    </source>
</evidence>
<accession>A0A1G9VRB0</accession>
<dbReference type="STRING" id="1075417.SAMN05421823_1238"/>
<gene>
    <name evidence="1" type="ORF">SAMN05421823_1238</name>
</gene>
<proteinExistence type="predicted"/>
<dbReference type="EMBL" id="FNFO01000023">
    <property type="protein sequence ID" value="SDM74643.1"/>
    <property type="molecule type" value="Genomic_DNA"/>
</dbReference>
<evidence type="ECO:0000313" key="1">
    <source>
        <dbReference type="EMBL" id="SDM74643.1"/>
    </source>
</evidence>
<sequence length="57" mass="6669">MIAMKKQKGPMSVLKIAHADQQDLSYTRGLTKSWENYYCLQHVPQLKEMAQRTLFLV</sequence>
<dbReference type="RefSeq" id="WP_218127217.1">
    <property type="nucleotide sequence ID" value="NZ_FNFO01000023.1"/>
</dbReference>
<organism evidence="1 2">
    <name type="scientific">Catalinimonas alkaloidigena</name>
    <dbReference type="NCBI Taxonomy" id="1075417"/>
    <lineage>
        <taxon>Bacteria</taxon>
        <taxon>Pseudomonadati</taxon>
        <taxon>Bacteroidota</taxon>
        <taxon>Cytophagia</taxon>
        <taxon>Cytophagales</taxon>
        <taxon>Catalimonadaceae</taxon>
        <taxon>Catalinimonas</taxon>
    </lineage>
</organism>
<keyword evidence="2" id="KW-1185">Reference proteome</keyword>
<dbReference type="AlphaFoldDB" id="A0A1G9VRB0"/>
<protein>
    <submittedName>
        <fullName evidence="1">Uncharacterized protein</fullName>
    </submittedName>
</protein>
<dbReference type="Proteomes" id="UP000198510">
    <property type="component" value="Unassembled WGS sequence"/>
</dbReference>
<name>A0A1G9VRB0_9BACT</name>
<reference evidence="1 2" key="1">
    <citation type="submission" date="2016-10" db="EMBL/GenBank/DDBJ databases">
        <authorList>
            <person name="de Groot N.N."/>
        </authorList>
    </citation>
    <scope>NUCLEOTIDE SEQUENCE [LARGE SCALE GENOMIC DNA]</scope>
    <source>
        <strain evidence="1 2">DSM 25186</strain>
    </source>
</reference>